<dbReference type="PROSITE" id="PS50102">
    <property type="entry name" value="RRM"/>
    <property type="match status" value="2"/>
</dbReference>
<evidence type="ECO:0000256" key="4">
    <source>
        <dbReference type="SAM" id="MobiDB-lite"/>
    </source>
</evidence>
<accession>A0A1E4TF24</accession>
<evidence type="ECO:0000313" key="6">
    <source>
        <dbReference type="EMBL" id="ODV90360.1"/>
    </source>
</evidence>
<name>A0A1E4TF24_9ASCO</name>
<keyword evidence="1" id="KW-0677">Repeat</keyword>
<dbReference type="CDD" id="cd00590">
    <property type="entry name" value="RRM_SF"/>
    <property type="match status" value="1"/>
</dbReference>
<evidence type="ECO:0000256" key="1">
    <source>
        <dbReference type="ARBA" id="ARBA00022737"/>
    </source>
</evidence>
<reference evidence="7" key="1">
    <citation type="submission" date="2016-02" db="EMBL/GenBank/DDBJ databases">
        <title>Comparative genomics of biotechnologically important yeasts.</title>
        <authorList>
            <consortium name="DOE Joint Genome Institute"/>
            <person name="Riley R."/>
            <person name="Haridas S."/>
            <person name="Wolfe K.H."/>
            <person name="Lopes M.R."/>
            <person name="Hittinger C.T."/>
            <person name="Goker M."/>
            <person name="Salamov A."/>
            <person name="Wisecaver J."/>
            <person name="Long T.M."/>
            <person name="Aerts A.L."/>
            <person name="Barry K."/>
            <person name="Choi C."/>
            <person name="Clum A."/>
            <person name="Coughlan A.Y."/>
            <person name="Deshpande S."/>
            <person name="Douglass A.P."/>
            <person name="Hanson S.J."/>
            <person name="Klenk H.-P."/>
            <person name="Labutti K."/>
            <person name="Lapidus A."/>
            <person name="Lindquist E."/>
            <person name="Lipzen A."/>
            <person name="Meier-Kolthoff J.P."/>
            <person name="Ohm R.A."/>
            <person name="Otillar R.P."/>
            <person name="Pangilinan J."/>
            <person name="Peng Y."/>
            <person name="Rokas A."/>
            <person name="Rosa C.A."/>
            <person name="Scheuner C."/>
            <person name="Sibirny A.A."/>
            <person name="Slot J.C."/>
            <person name="Stielow J.B."/>
            <person name="Sun H."/>
            <person name="Kurtzman C.P."/>
            <person name="Blackwell M."/>
            <person name="Jeffries T.W."/>
            <person name="Grigoriev I.V."/>
        </authorList>
    </citation>
    <scope>NUCLEOTIDE SEQUENCE [LARGE SCALE GENOMIC DNA]</scope>
    <source>
        <strain evidence="7">NRRL Y-17796</strain>
    </source>
</reference>
<dbReference type="PANTHER" id="PTHR23236">
    <property type="entry name" value="EUKARYOTIC TRANSLATION INITIATION FACTOR 4B/4H"/>
    <property type="match status" value="1"/>
</dbReference>
<gene>
    <name evidence="6" type="ORF">CANCADRAFT_105910</name>
</gene>
<dbReference type="InterPro" id="IPR035979">
    <property type="entry name" value="RBD_domain_sf"/>
</dbReference>
<evidence type="ECO:0000256" key="3">
    <source>
        <dbReference type="PROSITE-ProRule" id="PRU00176"/>
    </source>
</evidence>
<dbReference type="SUPFAM" id="SSF54928">
    <property type="entry name" value="RNA-binding domain, RBD"/>
    <property type="match status" value="1"/>
</dbReference>
<dbReference type="OrthoDB" id="1875751at2759"/>
<dbReference type="InterPro" id="IPR012677">
    <property type="entry name" value="Nucleotide-bd_a/b_plait_sf"/>
</dbReference>
<evidence type="ECO:0000259" key="5">
    <source>
        <dbReference type="PROSITE" id="PS50102"/>
    </source>
</evidence>
<dbReference type="Pfam" id="PF00076">
    <property type="entry name" value="RRM_1"/>
    <property type="match status" value="2"/>
</dbReference>
<feature type="region of interest" description="Disordered" evidence="4">
    <location>
        <begin position="247"/>
        <end position="345"/>
    </location>
</feature>
<proteinExistence type="predicted"/>
<organism evidence="6 7">
    <name type="scientific">Tortispora caseinolytica NRRL Y-17796</name>
    <dbReference type="NCBI Taxonomy" id="767744"/>
    <lineage>
        <taxon>Eukaryota</taxon>
        <taxon>Fungi</taxon>
        <taxon>Dikarya</taxon>
        <taxon>Ascomycota</taxon>
        <taxon>Saccharomycotina</taxon>
        <taxon>Trigonopsidomycetes</taxon>
        <taxon>Trigonopsidales</taxon>
        <taxon>Trigonopsidaceae</taxon>
        <taxon>Tortispora</taxon>
    </lineage>
</organism>
<dbReference type="InterPro" id="IPR000504">
    <property type="entry name" value="RRM_dom"/>
</dbReference>
<keyword evidence="2 3" id="KW-0694">RNA-binding</keyword>
<sequence length="345" mass="38636">MKRAHDKEELEIDLEAPAPASKKELRLLKKAKKLDPDATLEEIRRKEAKNRVESATLINDSSDLFNEPSKEIENESKPLYGVWIGNLAYETTKTELVAFLNEKIRISAIVRVNIPYKHGRCKGFAYVDFEDAESRDLAIAMSESELLGRNLLIKDAYIDDEHTAKSAAPATKLYVGNLPAGTTKSNLKEHFGSLGEIKSVSQVWNVRKADFTTAYAFVNFVNPDQLQTALTDSKFLTLEGKTLNLSAATKPSKGSNPSKTFERPSSGSESREPQPARTLAQRSEYRHPDHSQNLEQKHQKPEPVRESREKIKRNEKPHPKRVDTSRPSGKAKGVIVAGQGKKITF</sequence>
<dbReference type="EMBL" id="KV453842">
    <property type="protein sequence ID" value="ODV90360.1"/>
    <property type="molecule type" value="Genomic_DNA"/>
</dbReference>
<feature type="domain" description="RRM" evidence="5">
    <location>
        <begin position="80"/>
        <end position="158"/>
    </location>
</feature>
<evidence type="ECO:0000313" key="7">
    <source>
        <dbReference type="Proteomes" id="UP000095023"/>
    </source>
</evidence>
<protein>
    <recommendedName>
        <fullName evidence="5">RRM domain-containing protein</fullName>
    </recommendedName>
</protein>
<evidence type="ECO:0000256" key="2">
    <source>
        <dbReference type="ARBA" id="ARBA00022884"/>
    </source>
</evidence>
<keyword evidence="7" id="KW-1185">Reference proteome</keyword>
<feature type="domain" description="RRM" evidence="5">
    <location>
        <begin position="171"/>
        <end position="250"/>
    </location>
</feature>
<dbReference type="Proteomes" id="UP000095023">
    <property type="component" value="Unassembled WGS sequence"/>
</dbReference>
<dbReference type="PANTHER" id="PTHR23236:SF119">
    <property type="entry name" value="NUCLEAR RNA-BINDING PROTEIN SART-3"/>
    <property type="match status" value="1"/>
</dbReference>
<feature type="compositionally biased region" description="Basic and acidic residues" evidence="4">
    <location>
        <begin position="283"/>
        <end position="324"/>
    </location>
</feature>
<dbReference type="AlphaFoldDB" id="A0A1E4TF24"/>
<dbReference type="SMART" id="SM00360">
    <property type="entry name" value="RRM"/>
    <property type="match status" value="2"/>
</dbReference>
<dbReference type="GO" id="GO:0003723">
    <property type="term" value="F:RNA binding"/>
    <property type="evidence" value="ECO:0007669"/>
    <property type="project" value="UniProtKB-UniRule"/>
</dbReference>
<feature type="compositionally biased region" description="Polar residues" evidence="4">
    <location>
        <begin position="247"/>
        <end position="259"/>
    </location>
</feature>
<dbReference type="Gene3D" id="3.30.70.330">
    <property type="match status" value="2"/>
</dbReference>